<organism evidence="4 5">
    <name type="scientific">Pelagibaculum spongiae</name>
    <dbReference type="NCBI Taxonomy" id="2080658"/>
    <lineage>
        <taxon>Bacteria</taxon>
        <taxon>Pseudomonadati</taxon>
        <taxon>Pseudomonadota</taxon>
        <taxon>Gammaproteobacteria</taxon>
        <taxon>Oceanospirillales</taxon>
        <taxon>Pelagibaculum</taxon>
    </lineage>
</organism>
<dbReference type="Proteomes" id="UP000244906">
    <property type="component" value="Unassembled WGS sequence"/>
</dbReference>
<gene>
    <name evidence="4" type="ORF">DC094_16260</name>
</gene>
<reference evidence="4 5" key="1">
    <citation type="submission" date="2018-04" db="EMBL/GenBank/DDBJ databases">
        <title>Thalassorhabdus spongiae gen. nov., sp. nov., isolated from a marine sponge in South-West Iceland.</title>
        <authorList>
            <person name="Knobloch S."/>
            <person name="Daussin A."/>
            <person name="Johannsson R."/>
            <person name="Marteinsson V.T."/>
        </authorList>
    </citation>
    <scope>NUCLEOTIDE SEQUENCE [LARGE SCALE GENOMIC DNA]</scope>
    <source>
        <strain evidence="4 5">Hp12</strain>
    </source>
</reference>
<dbReference type="InterPro" id="IPR007551">
    <property type="entry name" value="YajQ/Smlt4090-like"/>
</dbReference>
<dbReference type="GO" id="GO:0000166">
    <property type="term" value="F:nucleotide binding"/>
    <property type="evidence" value="ECO:0007669"/>
    <property type="project" value="UniProtKB-UniRule"/>
</dbReference>
<sequence length="161" mass="18134">MPSFDVVSEIDKQEATNAVDQAKRQLTTRWDFKGVDASFELNDMAITLLAAEEFQLEQMKQVLEPCLIKRGIKVSCLEYSEPQGSGKQMKTVATMQCGIDKDLGRKVVKLIKESKIKVQPALQGDQVRVTGKARDDLQQVMSLLKESEQIALPLQFKNFKD</sequence>
<proteinExistence type="inferred from homology"/>
<evidence type="ECO:0000256" key="1">
    <source>
        <dbReference type="ARBA" id="ARBA00022741"/>
    </source>
</evidence>
<dbReference type="CDD" id="cd11740">
    <property type="entry name" value="YajQ_like"/>
    <property type="match status" value="1"/>
</dbReference>
<dbReference type="SUPFAM" id="SSF89963">
    <property type="entry name" value="YajQ-like"/>
    <property type="match status" value="2"/>
</dbReference>
<dbReference type="PANTHER" id="PTHR30476:SF0">
    <property type="entry name" value="UPF0234 PROTEIN YAJQ"/>
    <property type="match status" value="1"/>
</dbReference>
<dbReference type="InterPro" id="IPR035571">
    <property type="entry name" value="UPF0234-like_C"/>
</dbReference>
<evidence type="ECO:0000313" key="5">
    <source>
        <dbReference type="Proteomes" id="UP000244906"/>
    </source>
</evidence>
<dbReference type="HAMAP" id="MF_00632">
    <property type="entry name" value="UPF0234"/>
    <property type="match status" value="1"/>
</dbReference>
<dbReference type="InterPro" id="IPR036183">
    <property type="entry name" value="YajQ-like_sf"/>
</dbReference>
<dbReference type="RefSeq" id="WP_116688181.1">
    <property type="nucleotide sequence ID" value="NZ_CAWNYD010000008.1"/>
</dbReference>
<dbReference type="AlphaFoldDB" id="A0A2V1GQL2"/>
<dbReference type="GO" id="GO:0005829">
    <property type="term" value="C:cytosol"/>
    <property type="evidence" value="ECO:0007669"/>
    <property type="project" value="TreeGrafter"/>
</dbReference>
<protein>
    <recommendedName>
        <fullName evidence="3">Nucleotide-binding protein DC094_16260</fullName>
    </recommendedName>
</protein>
<evidence type="ECO:0000256" key="2">
    <source>
        <dbReference type="ARBA" id="ARBA00093450"/>
    </source>
</evidence>
<comment type="function">
    <text evidence="3">Nucleotide-binding protein.</text>
</comment>
<evidence type="ECO:0000313" key="4">
    <source>
        <dbReference type="EMBL" id="PVZ66261.1"/>
    </source>
</evidence>
<comment type="caution">
    <text evidence="4">The sequence shown here is derived from an EMBL/GenBank/DDBJ whole genome shotgun (WGS) entry which is preliminary data.</text>
</comment>
<keyword evidence="1 3" id="KW-0547">Nucleotide-binding</keyword>
<evidence type="ECO:0000256" key="3">
    <source>
        <dbReference type="HAMAP-Rule" id="MF_00632"/>
    </source>
</evidence>
<name>A0A2V1GQL2_9GAMM</name>
<dbReference type="Gene3D" id="3.30.70.990">
    <property type="entry name" value="YajQ-like, domain 2"/>
    <property type="match status" value="1"/>
</dbReference>
<dbReference type="NCBIfam" id="NF003819">
    <property type="entry name" value="PRK05412.1"/>
    <property type="match status" value="1"/>
</dbReference>
<dbReference type="OrthoDB" id="9801447at2"/>
<dbReference type="PANTHER" id="PTHR30476">
    <property type="entry name" value="UPF0234 PROTEIN YAJQ"/>
    <property type="match status" value="1"/>
</dbReference>
<dbReference type="Pfam" id="PF04461">
    <property type="entry name" value="YajQ"/>
    <property type="match status" value="1"/>
</dbReference>
<keyword evidence="5" id="KW-1185">Reference proteome</keyword>
<accession>A0A2V1GQL2</accession>
<dbReference type="Gene3D" id="3.30.70.860">
    <property type="match status" value="1"/>
</dbReference>
<dbReference type="EMBL" id="QDDL01000008">
    <property type="protein sequence ID" value="PVZ66261.1"/>
    <property type="molecule type" value="Genomic_DNA"/>
</dbReference>
<comment type="similarity">
    <text evidence="2 3">Belongs to the YajQ family.</text>
</comment>
<dbReference type="InterPro" id="IPR035570">
    <property type="entry name" value="UPF0234_N"/>
</dbReference>